<protein>
    <recommendedName>
        <fullName evidence="4">Nicotinate-nucleotide--dimethylbenzimidazole phosphoribosyltransferase</fullName>
        <ecNumber evidence="3">2.4.2.21</ecNumber>
    </recommendedName>
    <alternativeName>
        <fullName evidence="8">N(1)-alpha-phosphoribosyltransferase</fullName>
    </alternativeName>
</protein>
<dbReference type="UniPathway" id="UPA00061">
    <property type="reaction ID" value="UER00516"/>
</dbReference>
<dbReference type="InterPro" id="IPR023195">
    <property type="entry name" value="Nict_dMeBzImd_PRibTrfase_N"/>
</dbReference>
<evidence type="ECO:0000256" key="3">
    <source>
        <dbReference type="ARBA" id="ARBA00011991"/>
    </source>
</evidence>
<evidence type="ECO:0000256" key="4">
    <source>
        <dbReference type="ARBA" id="ARBA00015486"/>
    </source>
</evidence>
<evidence type="ECO:0000256" key="8">
    <source>
        <dbReference type="ARBA" id="ARBA00030686"/>
    </source>
</evidence>
<dbReference type="Gene3D" id="3.40.50.10210">
    <property type="match status" value="1"/>
</dbReference>
<dbReference type="GO" id="GO:0009236">
    <property type="term" value="P:cobalamin biosynthetic process"/>
    <property type="evidence" value="ECO:0007669"/>
    <property type="project" value="UniProtKB-KW"/>
</dbReference>
<evidence type="ECO:0000256" key="7">
    <source>
        <dbReference type="ARBA" id="ARBA00022679"/>
    </source>
</evidence>
<keyword evidence="7 10" id="KW-0808">Transferase</keyword>
<dbReference type="HAMAP" id="MF_00230">
    <property type="entry name" value="CobT"/>
    <property type="match status" value="1"/>
</dbReference>
<organism evidence="10">
    <name type="scientific">hydrothermal vent metagenome</name>
    <dbReference type="NCBI Taxonomy" id="652676"/>
    <lineage>
        <taxon>unclassified sequences</taxon>
        <taxon>metagenomes</taxon>
        <taxon>ecological metagenomes</taxon>
    </lineage>
</organism>
<keyword evidence="6 10" id="KW-0328">Glycosyltransferase</keyword>
<dbReference type="InterPro" id="IPR036087">
    <property type="entry name" value="Nict_dMeBzImd_PRibTrfase_sf"/>
</dbReference>
<sequence length="348" mass="36462">MTWFTTPAAGLNADIQNQATQHQAILTKPAGSLGQLENIAIQFAAMQSSNTPKLNNIYIAVFAADHGVMDENVSAFPQAVTAEMVRNFSRGGAAISVLAKQLKATLDVVDMGTANELETLPGVLSMRVASATHNFCTQAAMSAAQCYQALEAGKVIAEKAKQNEADIFIGGEMGIGNTTTSAALASALLQQPVAGIVGPGTGLDDKGIQHKIEIIEKALAYHKKANTEPLKILENLGGFEIIALVGAYIRAAQLGLPCVIDGFIASVAALFATHLSKGVEQWFVYSHQSAEPGHRIVLQALKATPLLNIGMRLGEGSAAASVVCLLKNALALHNNMATFEQAGVSDKS</sequence>
<dbReference type="NCBIfam" id="NF000996">
    <property type="entry name" value="PRK00105.1"/>
    <property type="match status" value="1"/>
</dbReference>
<accession>A0A3B1ADN1</accession>
<dbReference type="NCBIfam" id="TIGR03160">
    <property type="entry name" value="cobT_DBIPRT"/>
    <property type="match status" value="1"/>
</dbReference>
<dbReference type="CDD" id="cd02439">
    <property type="entry name" value="DMB-PRT_CobT"/>
    <property type="match status" value="1"/>
</dbReference>
<dbReference type="SUPFAM" id="SSF52733">
    <property type="entry name" value="Nicotinate mononucleotide:5,6-dimethylbenzimidazole phosphoribosyltransferase (CobT)"/>
    <property type="match status" value="1"/>
</dbReference>
<keyword evidence="5" id="KW-0169">Cobalamin biosynthesis</keyword>
<gene>
    <name evidence="10" type="ORF">MNBD_GAMMA23-78</name>
</gene>
<dbReference type="EMBL" id="UOFT01000018">
    <property type="protein sequence ID" value="VAW91964.1"/>
    <property type="molecule type" value="Genomic_DNA"/>
</dbReference>
<comment type="catalytic activity">
    <reaction evidence="9">
        <text>5,6-dimethylbenzimidazole + nicotinate beta-D-ribonucleotide = alpha-ribazole 5'-phosphate + nicotinate + H(+)</text>
        <dbReference type="Rhea" id="RHEA:11196"/>
        <dbReference type="ChEBI" id="CHEBI:15378"/>
        <dbReference type="ChEBI" id="CHEBI:15890"/>
        <dbReference type="ChEBI" id="CHEBI:32544"/>
        <dbReference type="ChEBI" id="CHEBI:57502"/>
        <dbReference type="ChEBI" id="CHEBI:57918"/>
        <dbReference type="EC" id="2.4.2.21"/>
    </reaction>
</comment>
<evidence type="ECO:0000256" key="1">
    <source>
        <dbReference type="ARBA" id="ARBA00005049"/>
    </source>
</evidence>
<comment type="similarity">
    <text evidence="2">Belongs to the CobT family.</text>
</comment>
<evidence type="ECO:0000256" key="6">
    <source>
        <dbReference type="ARBA" id="ARBA00022676"/>
    </source>
</evidence>
<name>A0A3B1ADN1_9ZZZZ</name>
<dbReference type="PANTHER" id="PTHR43463">
    <property type="entry name" value="NICOTINATE-NUCLEOTIDE--DIMETHYLBENZIMIDAZOLE PHOSPHORIBOSYLTRANSFERASE"/>
    <property type="match status" value="1"/>
</dbReference>
<dbReference type="FunFam" id="3.40.50.10210:FF:000001">
    <property type="entry name" value="Nicotinate-nucleotide--dimethylbenzimidazole phosphoribosyltransferase"/>
    <property type="match status" value="1"/>
</dbReference>
<dbReference type="EC" id="2.4.2.21" evidence="3"/>
<dbReference type="InterPro" id="IPR003200">
    <property type="entry name" value="Nict_dMeBzImd_PRibTrfase"/>
</dbReference>
<dbReference type="Gene3D" id="1.10.1610.10">
    <property type="match status" value="1"/>
</dbReference>
<comment type="pathway">
    <text evidence="1">Nucleoside biosynthesis; alpha-ribazole biosynthesis; alpha-ribazole from 5,6-dimethylbenzimidazole: step 1/2.</text>
</comment>
<proteinExistence type="inferred from homology"/>
<dbReference type="AlphaFoldDB" id="A0A3B1ADN1"/>
<dbReference type="PANTHER" id="PTHR43463:SF1">
    <property type="entry name" value="NICOTINATE-NUCLEOTIDE--DIMETHYLBENZIMIDAZOLE PHOSPHORIBOSYLTRANSFERASE"/>
    <property type="match status" value="1"/>
</dbReference>
<dbReference type="GO" id="GO:0008939">
    <property type="term" value="F:nicotinate-nucleotide-dimethylbenzimidazole phosphoribosyltransferase activity"/>
    <property type="evidence" value="ECO:0007669"/>
    <property type="project" value="UniProtKB-EC"/>
</dbReference>
<evidence type="ECO:0000256" key="2">
    <source>
        <dbReference type="ARBA" id="ARBA00007110"/>
    </source>
</evidence>
<reference evidence="10" key="1">
    <citation type="submission" date="2018-06" db="EMBL/GenBank/DDBJ databases">
        <authorList>
            <person name="Zhirakovskaya E."/>
        </authorList>
    </citation>
    <scope>NUCLEOTIDE SEQUENCE</scope>
</reference>
<evidence type="ECO:0000256" key="9">
    <source>
        <dbReference type="ARBA" id="ARBA00047340"/>
    </source>
</evidence>
<dbReference type="Pfam" id="PF02277">
    <property type="entry name" value="DBI_PRT"/>
    <property type="match status" value="1"/>
</dbReference>
<evidence type="ECO:0000256" key="5">
    <source>
        <dbReference type="ARBA" id="ARBA00022573"/>
    </source>
</evidence>
<evidence type="ECO:0000313" key="10">
    <source>
        <dbReference type="EMBL" id="VAW91964.1"/>
    </source>
</evidence>
<dbReference type="InterPro" id="IPR017846">
    <property type="entry name" value="Nict_dMeBzImd_PRibTrfase_bact"/>
</dbReference>